<keyword evidence="2 3" id="KW-0186">Copper</keyword>
<dbReference type="GO" id="GO:0046872">
    <property type="term" value="F:metal ion binding"/>
    <property type="evidence" value="ECO:0007669"/>
    <property type="project" value="UniProtKB-KW"/>
</dbReference>
<dbReference type="InterPro" id="IPR036249">
    <property type="entry name" value="Thioredoxin-like_sf"/>
</dbReference>
<evidence type="ECO:0000256" key="3">
    <source>
        <dbReference type="PIRSR" id="PIRSR603782-1"/>
    </source>
</evidence>
<dbReference type="PROSITE" id="PS51352">
    <property type="entry name" value="THIOREDOXIN_2"/>
    <property type="match status" value="1"/>
</dbReference>
<evidence type="ECO:0000313" key="6">
    <source>
        <dbReference type="EMBL" id="CAA6816334.1"/>
    </source>
</evidence>
<feature type="binding site" evidence="3">
    <location>
        <position position="164"/>
    </location>
    <ligand>
        <name>Cu cation</name>
        <dbReference type="ChEBI" id="CHEBI:23378"/>
    </ligand>
</feature>
<dbReference type="PANTHER" id="PTHR12151:SF25">
    <property type="entry name" value="LINALOOL DEHYDRATASE_ISOMERASE DOMAIN-CONTAINING PROTEIN"/>
    <property type="match status" value="1"/>
</dbReference>
<gene>
    <name evidence="6" type="ORF">HELGO_WM46135</name>
</gene>
<dbReference type="FunFam" id="3.40.30.10:FF:000013">
    <property type="entry name" value="Blast:Protein SCO1 homolog, mitochondrial"/>
    <property type="match status" value="1"/>
</dbReference>
<feature type="domain" description="Thioredoxin" evidence="5">
    <location>
        <begin position="37"/>
        <end position="199"/>
    </location>
</feature>
<dbReference type="CDD" id="cd02968">
    <property type="entry name" value="SCO"/>
    <property type="match status" value="1"/>
</dbReference>
<reference evidence="6" key="1">
    <citation type="submission" date="2020-01" db="EMBL/GenBank/DDBJ databases">
        <authorList>
            <person name="Meier V. D."/>
            <person name="Meier V D."/>
        </authorList>
    </citation>
    <scope>NUCLEOTIDE SEQUENCE</scope>
    <source>
        <strain evidence="6">HLG_WM_MAG_08</strain>
    </source>
</reference>
<keyword evidence="3" id="KW-0479">Metal-binding</keyword>
<dbReference type="PANTHER" id="PTHR12151">
    <property type="entry name" value="ELECTRON TRANSPORT PROTIN SCO1/SENC FAMILY MEMBER"/>
    <property type="match status" value="1"/>
</dbReference>
<dbReference type="AlphaFoldDB" id="A0A6S6TAL4"/>
<dbReference type="InterPro" id="IPR003782">
    <property type="entry name" value="SCO1/SenC"/>
</dbReference>
<organism evidence="6">
    <name type="scientific">uncultured Thiotrichaceae bacterium</name>
    <dbReference type="NCBI Taxonomy" id="298394"/>
    <lineage>
        <taxon>Bacteria</taxon>
        <taxon>Pseudomonadati</taxon>
        <taxon>Pseudomonadota</taxon>
        <taxon>Gammaproteobacteria</taxon>
        <taxon>Thiotrichales</taxon>
        <taxon>Thiotrichaceae</taxon>
        <taxon>environmental samples</taxon>
    </lineage>
</organism>
<evidence type="ECO:0000256" key="1">
    <source>
        <dbReference type="ARBA" id="ARBA00010996"/>
    </source>
</evidence>
<comment type="similarity">
    <text evidence="1">Belongs to the SCO1/2 family.</text>
</comment>
<name>A0A6S6TAL4_9GAMM</name>
<evidence type="ECO:0000259" key="5">
    <source>
        <dbReference type="PROSITE" id="PS51352"/>
    </source>
</evidence>
<accession>A0A6S6TAL4</accession>
<feature type="binding site" evidence="3">
    <location>
        <position position="78"/>
    </location>
    <ligand>
        <name>Cu cation</name>
        <dbReference type="ChEBI" id="CHEBI:23378"/>
    </ligand>
</feature>
<feature type="disulfide bond" description="Redox-active" evidence="4">
    <location>
        <begin position="74"/>
        <end position="78"/>
    </location>
</feature>
<evidence type="ECO:0000256" key="2">
    <source>
        <dbReference type="ARBA" id="ARBA00023008"/>
    </source>
</evidence>
<evidence type="ECO:0000256" key="4">
    <source>
        <dbReference type="PIRSR" id="PIRSR603782-2"/>
    </source>
</evidence>
<sequence length="200" mass="21861">MKKYALIFTALIVLGSVLVIAQTILSGDSQKLKLMPISGQSFGGDFTLQTEDKTIKLSDYEGKVVLMYFGYASCPDVCPTSLAMLGTGLKRLSDAEVAQVQGIFISVDPERDQGEKLTKYAEHFHPNFIGATNTIPELQKIARQYGAFFSKSDSKSAMGYLVDHTSKSYVIGKDGKLAQLLPHDMTVPEITDAIKKALDQ</sequence>
<dbReference type="Gene3D" id="3.40.30.10">
    <property type="entry name" value="Glutaredoxin"/>
    <property type="match status" value="1"/>
</dbReference>
<dbReference type="Pfam" id="PF02630">
    <property type="entry name" value="SCO1-SenC"/>
    <property type="match status" value="1"/>
</dbReference>
<keyword evidence="4" id="KW-1015">Disulfide bond</keyword>
<dbReference type="SUPFAM" id="SSF52833">
    <property type="entry name" value="Thioredoxin-like"/>
    <property type="match status" value="1"/>
</dbReference>
<feature type="binding site" evidence="3">
    <location>
        <position position="74"/>
    </location>
    <ligand>
        <name>Cu cation</name>
        <dbReference type="ChEBI" id="CHEBI:23378"/>
    </ligand>
</feature>
<protein>
    <submittedName>
        <fullName evidence="6">Cytochrome oxidase biogenesis protein Sco1/SenC/PrrC, putative copper metallochaperone</fullName>
    </submittedName>
</protein>
<proteinExistence type="inferred from homology"/>
<dbReference type="EMBL" id="CACVAV010000262">
    <property type="protein sequence ID" value="CAA6816334.1"/>
    <property type="molecule type" value="Genomic_DNA"/>
</dbReference>
<dbReference type="InterPro" id="IPR013766">
    <property type="entry name" value="Thioredoxin_domain"/>
</dbReference>